<dbReference type="PROSITE" id="PS50949">
    <property type="entry name" value="HTH_GNTR"/>
    <property type="match status" value="1"/>
</dbReference>
<dbReference type="SUPFAM" id="SSF48008">
    <property type="entry name" value="GntR ligand-binding domain-like"/>
    <property type="match status" value="1"/>
</dbReference>
<dbReference type="Pfam" id="PF07729">
    <property type="entry name" value="FCD"/>
    <property type="match status" value="1"/>
</dbReference>
<dbReference type="GO" id="GO:0003700">
    <property type="term" value="F:DNA-binding transcription factor activity"/>
    <property type="evidence" value="ECO:0007669"/>
    <property type="project" value="InterPro"/>
</dbReference>
<organism evidence="5 6">
    <name type="scientific">Cryobacterium glaciale</name>
    <dbReference type="NCBI Taxonomy" id="1259145"/>
    <lineage>
        <taxon>Bacteria</taxon>
        <taxon>Bacillati</taxon>
        <taxon>Actinomycetota</taxon>
        <taxon>Actinomycetes</taxon>
        <taxon>Micrococcales</taxon>
        <taxon>Microbacteriaceae</taxon>
        <taxon>Cryobacterium</taxon>
    </lineage>
</organism>
<protein>
    <submittedName>
        <fullName evidence="5">FadR family transcriptional regulator</fullName>
    </submittedName>
</protein>
<dbReference type="InterPro" id="IPR008920">
    <property type="entry name" value="TF_FadR/GntR_C"/>
</dbReference>
<feature type="domain" description="HTH gntR-type" evidence="4">
    <location>
        <begin position="18"/>
        <end position="88"/>
    </location>
</feature>
<dbReference type="PANTHER" id="PTHR43537">
    <property type="entry name" value="TRANSCRIPTIONAL REGULATOR, GNTR FAMILY"/>
    <property type="match status" value="1"/>
</dbReference>
<evidence type="ECO:0000256" key="1">
    <source>
        <dbReference type="ARBA" id="ARBA00023015"/>
    </source>
</evidence>
<gene>
    <name evidence="5" type="ORF">E3O06_11265</name>
</gene>
<evidence type="ECO:0000259" key="4">
    <source>
        <dbReference type="PROSITE" id="PS50949"/>
    </source>
</evidence>
<keyword evidence="1" id="KW-0805">Transcription regulation</keyword>
<comment type="caution">
    <text evidence="5">The sequence shown here is derived from an EMBL/GenBank/DDBJ whole genome shotgun (WGS) entry which is preliminary data.</text>
</comment>
<evidence type="ECO:0000256" key="3">
    <source>
        <dbReference type="ARBA" id="ARBA00023163"/>
    </source>
</evidence>
<dbReference type="InterPro" id="IPR036390">
    <property type="entry name" value="WH_DNA-bd_sf"/>
</dbReference>
<dbReference type="OrthoDB" id="9784718at2"/>
<dbReference type="InterPro" id="IPR011711">
    <property type="entry name" value="GntR_C"/>
</dbReference>
<accession>A0A4R8UVZ7</accession>
<dbReference type="GO" id="GO:0003677">
    <property type="term" value="F:DNA binding"/>
    <property type="evidence" value="ECO:0007669"/>
    <property type="project" value="UniProtKB-KW"/>
</dbReference>
<dbReference type="SMART" id="SM00345">
    <property type="entry name" value="HTH_GNTR"/>
    <property type="match status" value="1"/>
</dbReference>
<dbReference type="Proteomes" id="UP000298173">
    <property type="component" value="Unassembled WGS sequence"/>
</dbReference>
<reference evidence="5 6" key="1">
    <citation type="submission" date="2019-03" db="EMBL/GenBank/DDBJ databases">
        <title>Genomics of glacier-inhabiting Cryobacterium strains.</title>
        <authorList>
            <person name="Liu Q."/>
            <person name="Xin Y.-H."/>
        </authorList>
    </citation>
    <scope>NUCLEOTIDE SEQUENCE [LARGE SCALE GENOMIC DNA]</scope>
    <source>
        <strain evidence="5 6">HLT2-23</strain>
    </source>
</reference>
<dbReference type="EMBL" id="SOEY01000023">
    <property type="protein sequence ID" value="TFB71835.1"/>
    <property type="molecule type" value="Genomic_DNA"/>
</dbReference>
<evidence type="ECO:0000256" key="2">
    <source>
        <dbReference type="ARBA" id="ARBA00023125"/>
    </source>
</evidence>
<dbReference type="InterPro" id="IPR000524">
    <property type="entry name" value="Tscrpt_reg_HTH_GntR"/>
</dbReference>
<dbReference type="Gene3D" id="1.20.120.530">
    <property type="entry name" value="GntR ligand-binding domain-like"/>
    <property type="match status" value="1"/>
</dbReference>
<dbReference type="InterPro" id="IPR036388">
    <property type="entry name" value="WH-like_DNA-bd_sf"/>
</dbReference>
<proteinExistence type="predicted"/>
<dbReference type="PANTHER" id="PTHR43537:SF45">
    <property type="entry name" value="GNTR FAMILY REGULATORY PROTEIN"/>
    <property type="match status" value="1"/>
</dbReference>
<keyword evidence="3" id="KW-0804">Transcription</keyword>
<evidence type="ECO:0000313" key="6">
    <source>
        <dbReference type="Proteomes" id="UP000298173"/>
    </source>
</evidence>
<dbReference type="SUPFAM" id="SSF46785">
    <property type="entry name" value="Winged helix' DNA-binding domain"/>
    <property type="match status" value="1"/>
</dbReference>
<dbReference type="RefSeq" id="WP_134503486.1">
    <property type="nucleotide sequence ID" value="NZ_SOEY01000023.1"/>
</dbReference>
<dbReference type="AlphaFoldDB" id="A0A4R8UVZ7"/>
<evidence type="ECO:0000313" key="5">
    <source>
        <dbReference type="EMBL" id="TFB71835.1"/>
    </source>
</evidence>
<dbReference type="Pfam" id="PF00392">
    <property type="entry name" value="GntR"/>
    <property type="match status" value="1"/>
</dbReference>
<sequence>MTELNGIRAYVFRPLPDMLRADAITQRLTTAIALGLIRQGEQLPVENQLTVMFGAASATVRDALQTLRESGIIATRRGRSGGTFVVGTPIFDTESLHARLQDLSMAELRDLGDELAAVAVATIRLAHERAVAHDFPRLIMLAQSISTAEDLAACSRADSRFHIELAVLAQSERLMRSELRLQSETVELLWSAQSVEPDRIFAMSEHVAIAEALRTEDVHRAETLAVQHVHRNIYRMIEAKMTLTYPSDDANHG</sequence>
<dbReference type="Gene3D" id="1.10.10.10">
    <property type="entry name" value="Winged helix-like DNA-binding domain superfamily/Winged helix DNA-binding domain"/>
    <property type="match status" value="1"/>
</dbReference>
<name>A0A4R8UVZ7_9MICO</name>
<keyword evidence="6" id="KW-1185">Reference proteome</keyword>
<keyword evidence="2" id="KW-0238">DNA-binding</keyword>